<keyword evidence="3" id="KW-0732">Signal</keyword>
<comment type="caution">
    <text evidence="4">The sequence shown here is derived from an EMBL/GenBank/DDBJ whole genome shotgun (WGS) entry which is preliminary data.</text>
</comment>
<dbReference type="AlphaFoldDB" id="A0A8H5LPC6"/>
<feature type="chain" id="PRO_5034586047" evidence="3">
    <location>
        <begin position="20"/>
        <end position="405"/>
    </location>
</feature>
<protein>
    <submittedName>
        <fullName evidence="4">Uncharacterized protein</fullName>
    </submittedName>
</protein>
<feature type="transmembrane region" description="Helical" evidence="2">
    <location>
        <begin position="385"/>
        <end position="404"/>
    </location>
</feature>
<evidence type="ECO:0000256" key="1">
    <source>
        <dbReference type="SAM" id="MobiDB-lite"/>
    </source>
</evidence>
<dbReference type="EMBL" id="JAACJM010000032">
    <property type="protein sequence ID" value="KAF5364642.1"/>
    <property type="molecule type" value="Genomic_DNA"/>
</dbReference>
<keyword evidence="2" id="KW-0472">Membrane</keyword>
<dbReference type="PANTHER" id="PTHR35560">
    <property type="entry name" value="BLL0132 PROTEIN"/>
    <property type="match status" value="1"/>
</dbReference>
<organism evidence="4 5">
    <name type="scientific">Tetrapyrgos nigripes</name>
    <dbReference type="NCBI Taxonomy" id="182062"/>
    <lineage>
        <taxon>Eukaryota</taxon>
        <taxon>Fungi</taxon>
        <taxon>Dikarya</taxon>
        <taxon>Basidiomycota</taxon>
        <taxon>Agaricomycotina</taxon>
        <taxon>Agaricomycetes</taxon>
        <taxon>Agaricomycetidae</taxon>
        <taxon>Agaricales</taxon>
        <taxon>Marasmiineae</taxon>
        <taxon>Marasmiaceae</taxon>
        <taxon>Tetrapyrgos</taxon>
    </lineage>
</organism>
<evidence type="ECO:0000256" key="2">
    <source>
        <dbReference type="SAM" id="Phobius"/>
    </source>
</evidence>
<keyword evidence="5" id="KW-1185">Reference proteome</keyword>
<dbReference type="Proteomes" id="UP000559256">
    <property type="component" value="Unassembled WGS sequence"/>
</dbReference>
<dbReference type="Gene3D" id="3.40.50.1820">
    <property type="entry name" value="alpha/beta hydrolase"/>
    <property type="match status" value="1"/>
</dbReference>
<dbReference type="InterPro" id="IPR029058">
    <property type="entry name" value="AB_hydrolase_fold"/>
</dbReference>
<feature type="region of interest" description="Disordered" evidence="1">
    <location>
        <begin position="351"/>
        <end position="375"/>
    </location>
</feature>
<evidence type="ECO:0000313" key="5">
    <source>
        <dbReference type="Proteomes" id="UP000559256"/>
    </source>
</evidence>
<evidence type="ECO:0000256" key="3">
    <source>
        <dbReference type="SAM" id="SignalP"/>
    </source>
</evidence>
<dbReference type="PANTHER" id="PTHR35560:SF3">
    <property type="entry name" value="PEPTIDASE S9 PROLYL OLIGOPEPTIDASE CATALYTIC DOMAIN-CONTAINING PROTEIN"/>
    <property type="match status" value="1"/>
</dbReference>
<sequence length="405" mass="43715">MIPPRSLLPLALFPLLASAYEYLQNPAVGGSDEAGWTEMPPVPGADLITDWPINGTDSTFTVYRSSGLDNSAITRAIIVPGAKARDHWSYWITMKNILNYAVEADPSIDPNTISIMSPCFLAQVDTAGAANSSTLYWSKTGWFAGTYNEGPNADDKISSYDVLDNLIDHYADQSIYPNLQEIIFAGHSAAGQMFQRFPAVRTSTKHDDMIHFIVANPGSFLWLAEDRPVPNDTCQGVDDFKYGLSGNFPGYASGIAKRYGRSGLVKRYLARNIHYAHGTADDGPGDTACQAITQGSSHLERGQNFASLLDSLSTGWPSAQTVDWIEGVSHQNQDMFNSTALRGCLFQTATTASTGTKPPQASTYATTQDPTTSDSNGVFRPSTHLTGIFAVTFSLVAGTIGVILL</sequence>
<gene>
    <name evidence="4" type="ORF">D9758_005575</name>
</gene>
<keyword evidence="2" id="KW-1133">Transmembrane helix</keyword>
<proteinExistence type="predicted"/>
<dbReference type="OrthoDB" id="5985073at2759"/>
<keyword evidence="2" id="KW-0812">Transmembrane</keyword>
<accession>A0A8H5LPC6</accession>
<evidence type="ECO:0000313" key="4">
    <source>
        <dbReference type="EMBL" id="KAF5364642.1"/>
    </source>
</evidence>
<name>A0A8H5LPC6_9AGAR</name>
<reference evidence="4 5" key="1">
    <citation type="journal article" date="2020" name="ISME J.">
        <title>Uncovering the hidden diversity of litter-decomposition mechanisms in mushroom-forming fungi.</title>
        <authorList>
            <person name="Floudas D."/>
            <person name="Bentzer J."/>
            <person name="Ahren D."/>
            <person name="Johansson T."/>
            <person name="Persson P."/>
            <person name="Tunlid A."/>
        </authorList>
    </citation>
    <scope>NUCLEOTIDE SEQUENCE [LARGE SCALE GENOMIC DNA]</scope>
    <source>
        <strain evidence="4 5">CBS 291.85</strain>
    </source>
</reference>
<feature type="signal peptide" evidence="3">
    <location>
        <begin position="1"/>
        <end position="19"/>
    </location>
</feature>